<evidence type="ECO:0000313" key="1">
    <source>
        <dbReference type="EMBL" id="KAG8000733.1"/>
    </source>
</evidence>
<evidence type="ECO:0000313" key="2">
    <source>
        <dbReference type="Proteomes" id="UP000805704"/>
    </source>
</evidence>
<name>A0ACB7EGJ5_NIBAL</name>
<dbReference type="EMBL" id="CM024796">
    <property type="protein sequence ID" value="KAG8000733.1"/>
    <property type="molecule type" value="Genomic_DNA"/>
</dbReference>
<gene>
    <name evidence="1" type="ORF">GBF38_017213</name>
</gene>
<organism evidence="1 2">
    <name type="scientific">Nibea albiflora</name>
    <name type="common">Yellow drum</name>
    <name type="synonym">Corvina albiflora</name>
    <dbReference type="NCBI Taxonomy" id="240163"/>
    <lineage>
        <taxon>Eukaryota</taxon>
        <taxon>Metazoa</taxon>
        <taxon>Chordata</taxon>
        <taxon>Craniata</taxon>
        <taxon>Vertebrata</taxon>
        <taxon>Euteleostomi</taxon>
        <taxon>Actinopterygii</taxon>
        <taxon>Neopterygii</taxon>
        <taxon>Teleostei</taxon>
        <taxon>Neoteleostei</taxon>
        <taxon>Acanthomorphata</taxon>
        <taxon>Eupercaria</taxon>
        <taxon>Sciaenidae</taxon>
        <taxon>Nibea</taxon>
    </lineage>
</organism>
<sequence>IGGFAGTGTVREIFTLITGAHTVCPMEHWAQVFQISVGRPTAIINLKHLEDSTGPELPTVLCALHFALASVQRFKGIESFRRIKNVNKSVAELTYFDSRFMCSGCTLCKDSCSSKVEPKCLLSHNGA</sequence>
<comment type="caution">
    <text evidence="1">The sequence shown here is derived from an EMBL/GenBank/DDBJ whole genome shotgun (WGS) entry which is preliminary data.</text>
</comment>
<reference evidence="1" key="1">
    <citation type="submission" date="2020-04" db="EMBL/GenBank/DDBJ databases">
        <title>A chromosome-scale assembly and high-density genetic map of the yellow drum (Nibea albiflora) genome.</title>
        <authorList>
            <person name="Xu D."/>
            <person name="Zhang W."/>
            <person name="Chen R."/>
            <person name="Tan P."/>
            <person name="Wang L."/>
            <person name="Song H."/>
            <person name="Tian L."/>
            <person name="Zhu Q."/>
            <person name="Wang B."/>
        </authorList>
    </citation>
    <scope>NUCLEOTIDE SEQUENCE</scope>
    <source>
        <strain evidence="1">ZJHYS-2018</strain>
    </source>
</reference>
<accession>A0ACB7EGJ5</accession>
<proteinExistence type="predicted"/>
<protein>
    <submittedName>
        <fullName evidence="1">Uncharacterized protein</fullName>
    </submittedName>
</protein>
<keyword evidence="2" id="KW-1185">Reference proteome</keyword>
<dbReference type="Proteomes" id="UP000805704">
    <property type="component" value="Chromosome 8"/>
</dbReference>
<feature type="non-terminal residue" evidence="1">
    <location>
        <position position="1"/>
    </location>
</feature>